<evidence type="ECO:0000256" key="7">
    <source>
        <dbReference type="ARBA" id="ARBA00023027"/>
    </source>
</evidence>
<gene>
    <name evidence="12" type="ORF">J2W95_000891</name>
</gene>
<comment type="similarity">
    <text evidence="1">Belongs to the NADH dehydrogenase family.</text>
</comment>
<evidence type="ECO:0000256" key="8">
    <source>
        <dbReference type="ARBA" id="ARBA00047599"/>
    </source>
</evidence>
<evidence type="ECO:0000259" key="11">
    <source>
        <dbReference type="Pfam" id="PF22366"/>
    </source>
</evidence>
<proteinExistence type="inferred from homology"/>
<dbReference type="Gene3D" id="3.50.50.100">
    <property type="match status" value="1"/>
</dbReference>
<evidence type="ECO:0000256" key="3">
    <source>
        <dbReference type="ARBA" id="ARBA00022630"/>
    </source>
</evidence>
<evidence type="ECO:0000256" key="9">
    <source>
        <dbReference type="SAM" id="Phobius"/>
    </source>
</evidence>
<feature type="domain" description="FAD/NAD(P)-binding" evidence="10">
    <location>
        <begin position="15"/>
        <end position="335"/>
    </location>
</feature>
<dbReference type="EC" id="1.6.5.9" evidence="2"/>
<evidence type="ECO:0000256" key="1">
    <source>
        <dbReference type="ARBA" id="ARBA00005272"/>
    </source>
</evidence>
<dbReference type="InterPro" id="IPR054585">
    <property type="entry name" value="NDH2-like_C"/>
</dbReference>
<dbReference type="SUPFAM" id="SSF51905">
    <property type="entry name" value="FAD/NAD(P)-binding domain"/>
    <property type="match status" value="2"/>
</dbReference>
<dbReference type="Pfam" id="PF22366">
    <property type="entry name" value="NDH2_C"/>
    <property type="match status" value="1"/>
</dbReference>
<keyword evidence="7" id="KW-0520">NAD</keyword>
<protein>
    <recommendedName>
        <fullName evidence="2">NADH:ubiquinone reductase (non-electrogenic)</fullName>
        <ecNumber evidence="2">1.6.5.9</ecNumber>
    </recommendedName>
</protein>
<keyword evidence="6" id="KW-0560">Oxidoreductase</keyword>
<evidence type="ECO:0000313" key="12">
    <source>
        <dbReference type="EMBL" id="MDR6844200.1"/>
    </source>
</evidence>
<keyword evidence="9" id="KW-0472">Membrane</keyword>
<evidence type="ECO:0000256" key="2">
    <source>
        <dbReference type="ARBA" id="ARBA00012637"/>
    </source>
</evidence>
<dbReference type="InterPro" id="IPR045024">
    <property type="entry name" value="NDH-2"/>
</dbReference>
<evidence type="ECO:0000256" key="4">
    <source>
        <dbReference type="ARBA" id="ARBA00022827"/>
    </source>
</evidence>
<dbReference type="InterPro" id="IPR023753">
    <property type="entry name" value="FAD/NAD-binding_dom"/>
</dbReference>
<comment type="catalytic activity">
    <reaction evidence="8">
        <text>a quinone + NADH + H(+) = a quinol + NAD(+)</text>
        <dbReference type="Rhea" id="RHEA:46160"/>
        <dbReference type="ChEBI" id="CHEBI:15378"/>
        <dbReference type="ChEBI" id="CHEBI:24646"/>
        <dbReference type="ChEBI" id="CHEBI:57540"/>
        <dbReference type="ChEBI" id="CHEBI:57945"/>
        <dbReference type="ChEBI" id="CHEBI:132124"/>
        <dbReference type="EC" id="1.6.5.9"/>
    </reaction>
</comment>
<dbReference type="PANTHER" id="PTHR43706">
    <property type="entry name" value="NADH DEHYDROGENASE"/>
    <property type="match status" value="1"/>
</dbReference>
<accession>A0ABU1S0L3</accession>
<feature type="domain" description="External alternative NADH-ubiquinone oxidoreductase-like C-terminal" evidence="11">
    <location>
        <begin position="359"/>
        <end position="416"/>
    </location>
</feature>
<keyword evidence="9" id="KW-1133">Transmembrane helix</keyword>
<evidence type="ECO:0000259" key="10">
    <source>
        <dbReference type="Pfam" id="PF07992"/>
    </source>
</evidence>
<dbReference type="PRINTS" id="PR00368">
    <property type="entry name" value="FADPNR"/>
</dbReference>
<sequence>MDAIFFNNIIKNNMEIVIIGGGFAGINLAKELANQKGIEVTLVDKNNYNFFPPLIYQVATAFLEPSSISYPYRKFFAGKKNLQFRLGELLKVIPAENKIILNNGELQYDHLVFATGAETSYFGMENVKKNAIPMKTLNDAIEMRNALLKNLEKAAICKDIRKRRTLLTIVVVGGGPTGVEVSGMFAEMRKSILLKEYPELDTTASNVYLIDGGDALLSPMSKESQEDTLEAVTKLGVVVKLNTRVVDYKDDTVFFADGKTIQTKNLIWAAGVSAREFEGIPAESYGRGKRMATDAFNKVNATNNIYAIGDTCIQLNDVDFPQGHPQVAQVAIQQGVNLAENFKLMIQNKPLKPFKYNDKGSMAIIGKNKAVVDLPKSKMHFKGFLAWMIWLFVHLMSLITYRNRINTFYHWMIAYFSKDQSLRMIIRPEKRTKGEV</sequence>
<keyword evidence="3" id="KW-0285">Flavoprotein</keyword>
<reference evidence="12 13" key="1">
    <citation type="submission" date="2023-07" db="EMBL/GenBank/DDBJ databases">
        <title>Sorghum-associated microbial communities from plants grown in Nebraska, USA.</title>
        <authorList>
            <person name="Schachtman D."/>
        </authorList>
    </citation>
    <scope>NUCLEOTIDE SEQUENCE [LARGE SCALE GENOMIC DNA]</scope>
    <source>
        <strain evidence="12 13">BE124</strain>
    </source>
</reference>
<comment type="caution">
    <text evidence="12">The sequence shown here is derived from an EMBL/GenBank/DDBJ whole genome shotgun (WGS) entry which is preliminary data.</text>
</comment>
<dbReference type="EMBL" id="JAVDTX010000002">
    <property type="protein sequence ID" value="MDR6844200.1"/>
    <property type="molecule type" value="Genomic_DNA"/>
</dbReference>
<dbReference type="Proteomes" id="UP001261871">
    <property type="component" value="Unassembled WGS sequence"/>
</dbReference>
<feature type="transmembrane region" description="Helical" evidence="9">
    <location>
        <begin position="384"/>
        <end position="401"/>
    </location>
</feature>
<evidence type="ECO:0000256" key="5">
    <source>
        <dbReference type="ARBA" id="ARBA00022946"/>
    </source>
</evidence>
<dbReference type="InterPro" id="IPR036188">
    <property type="entry name" value="FAD/NAD-bd_sf"/>
</dbReference>
<dbReference type="PRINTS" id="PR00411">
    <property type="entry name" value="PNDRDTASEI"/>
</dbReference>
<evidence type="ECO:0000313" key="13">
    <source>
        <dbReference type="Proteomes" id="UP001261871"/>
    </source>
</evidence>
<dbReference type="PANTHER" id="PTHR43706:SF47">
    <property type="entry name" value="EXTERNAL NADH-UBIQUINONE OXIDOREDUCTASE 1, MITOCHONDRIAL-RELATED"/>
    <property type="match status" value="1"/>
</dbReference>
<dbReference type="Pfam" id="PF07992">
    <property type="entry name" value="Pyr_redox_2"/>
    <property type="match status" value="1"/>
</dbReference>
<evidence type="ECO:0000256" key="6">
    <source>
        <dbReference type="ARBA" id="ARBA00023002"/>
    </source>
</evidence>
<name>A0ABU1S0L3_9FLAO</name>
<keyword evidence="9" id="KW-0812">Transmembrane</keyword>
<organism evidence="12 13">
    <name type="scientific">Flavobacterium granuli</name>
    <dbReference type="NCBI Taxonomy" id="280093"/>
    <lineage>
        <taxon>Bacteria</taxon>
        <taxon>Pseudomonadati</taxon>
        <taxon>Bacteroidota</taxon>
        <taxon>Flavobacteriia</taxon>
        <taxon>Flavobacteriales</taxon>
        <taxon>Flavobacteriaceae</taxon>
        <taxon>Flavobacterium</taxon>
    </lineage>
</organism>
<keyword evidence="4" id="KW-0274">FAD</keyword>
<keyword evidence="5" id="KW-0809">Transit peptide</keyword>
<keyword evidence="13" id="KW-1185">Reference proteome</keyword>